<dbReference type="RefSeq" id="WP_138398759.1">
    <property type="nucleotide sequence ID" value="NZ_JBAFVI010000001.1"/>
</dbReference>
<evidence type="ECO:0000313" key="2">
    <source>
        <dbReference type="Proteomes" id="UP000305131"/>
    </source>
</evidence>
<organism evidence="1 2">
    <name type="scientific">Xanthobacter autotrophicus</name>
    <dbReference type="NCBI Taxonomy" id="280"/>
    <lineage>
        <taxon>Bacteria</taxon>
        <taxon>Pseudomonadati</taxon>
        <taxon>Pseudomonadota</taxon>
        <taxon>Alphaproteobacteria</taxon>
        <taxon>Hyphomicrobiales</taxon>
        <taxon>Xanthobacteraceae</taxon>
        <taxon>Xanthobacter</taxon>
    </lineage>
</organism>
<gene>
    <name evidence="1" type="ORF">FBQ73_07045</name>
</gene>
<dbReference type="AlphaFoldDB" id="A0A6C1KI33"/>
<sequence length="110" mass="11326">MSANQGEVEIVLDGETHVLRSTLRAAKEVSASAGGFIGAYQRLATFDFSTYVAIVAAGLGKKVSDVEGKVYATGIAPLSAPLSRFVQLLANGGKEPKEIEDGEAAPSGEA</sequence>
<protein>
    <recommendedName>
        <fullName evidence="3">Gene transfer agent family protein</fullName>
    </recommendedName>
</protein>
<accession>A0A6C1KI33</accession>
<evidence type="ECO:0000313" key="1">
    <source>
        <dbReference type="EMBL" id="TLX43850.1"/>
    </source>
</evidence>
<dbReference type="EMBL" id="VAUP01000015">
    <property type="protein sequence ID" value="TLX43850.1"/>
    <property type="molecule type" value="Genomic_DNA"/>
</dbReference>
<reference evidence="1 2" key="1">
    <citation type="submission" date="2019-05" db="EMBL/GenBank/DDBJ databases">
        <authorList>
            <person name="Zhou X."/>
        </authorList>
    </citation>
    <scope>NUCLEOTIDE SEQUENCE [LARGE SCALE GENOMIC DNA]</scope>
    <source>
        <strain evidence="1 2">DSM 432</strain>
    </source>
</reference>
<evidence type="ECO:0008006" key="3">
    <source>
        <dbReference type="Google" id="ProtNLM"/>
    </source>
</evidence>
<comment type="caution">
    <text evidence="1">The sequence shown here is derived from an EMBL/GenBank/DDBJ whole genome shotgun (WGS) entry which is preliminary data.</text>
</comment>
<dbReference type="OrthoDB" id="8448491at2"/>
<dbReference type="GeneID" id="95773213"/>
<proteinExistence type="predicted"/>
<name>A0A6C1KI33_XANAU</name>
<dbReference type="Proteomes" id="UP000305131">
    <property type="component" value="Unassembled WGS sequence"/>
</dbReference>